<proteinExistence type="predicted"/>
<accession>A0ABU8KYR9</accession>
<reference evidence="2 3" key="1">
    <citation type="submission" date="2022-12" db="EMBL/GenBank/DDBJ databases">
        <authorList>
            <person name="Muema E."/>
        </authorList>
    </citation>
    <scope>NUCLEOTIDE SEQUENCE [LARGE SCALE GENOMIC DNA]</scope>
    <source>
        <strain evidence="3">1326</strain>
    </source>
</reference>
<protein>
    <submittedName>
        <fullName evidence="2">Uncharacterized protein</fullName>
    </submittedName>
</protein>
<name>A0ABU8KYR9_9HYPH</name>
<dbReference type="Proteomes" id="UP001387293">
    <property type="component" value="Unassembled WGS sequence"/>
</dbReference>
<feature type="transmembrane region" description="Helical" evidence="1">
    <location>
        <begin position="12"/>
        <end position="34"/>
    </location>
</feature>
<sequence length="74" mass="8271">MKADERRTFWLHYWAFFGKSMAGWLVIVCIVPLVADTSLISAFSFASGFVVWAAMAAVWSIDPAENAVRLSRSN</sequence>
<keyword evidence="3" id="KW-1185">Reference proteome</keyword>
<feature type="transmembrane region" description="Helical" evidence="1">
    <location>
        <begin position="40"/>
        <end position="61"/>
    </location>
</feature>
<organism evidence="2 3">
    <name type="scientific">Mesorhizobium salmacidum</name>
    <dbReference type="NCBI Taxonomy" id="3015171"/>
    <lineage>
        <taxon>Bacteria</taxon>
        <taxon>Pseudomonadati</taxon>
        <taxon>Pseudomonadota</taxon>
        <taxon>Alphaproteobacteria</taxon>
        <taxon>Hyphomicrobiales</taxon>
        <taxon>Phyllobacteriaceae</taxon>
        <taxon>Mesorhizobium</taxon>
    </lineage>
</organism>
<keyword evidence="1" id="KW-0812">Transmembrane</keyword>
<keyword evidence="1" id="KW-1133">Transmembrane helix</keyword>
<comment type="caution">
    <text evidence="2">The sequence shown here is derived from an EMBL/GenBank/DDBJ whole genome shotgun (WGS) entry which is preliminary data.</text>
</comment>
<gene>
    <name evidence="2" type="ORF">O7A60_19125</name>
</gene>
<evidence type="ECO:0000313" key="2">
    <source>
        <dbReference type="EMBL" id="MEI9410866.1"/>
    </source>
</evidence>
<evidence type="ECO:0000256" key="1">
    <source>
        <dbReference type="SAM" id="Phobius"/>
    </source>
</evidence>
<evidence type="ECO:0000313" key="3">
    <source>
        <dbReference type="Proteomes" id="UP001387293"/>
    </source>
</evidence>
<keyword evidence="1" id="KW-0472">Membrane</keyword>
<dbReference type="RefSeq" id="WP_337107557.1">
    <property type="nucleotide sequence ID" value="NZ_JAPYKS010000013.1"/>
</dbReference>
<dbReference type="EMBL" id="JAPYKS010000013">
    <property type="protein sequence ID" value="MEI9410866.1"/>
    <property type="molecule type" value="Genomic_DNA"/>
</dbReference>